<dbReference type="InterPro" id="IPR027470">
    <property type="entry name" value="Cation_efflux_CTD"/>
</dbReference>
<evidence type="ECO:0000256" key="6">
    <source>
        <dbReference type="ARBA" id="ARBA00023136"/>
    </source>
</evidence>
<keyword evidence="5 7" id="KW-1133">Transmembrane helix</keyword>
<dbReference type="GO" id="GO:0005794">
    <property type="term" value="C:Golgi apparatus"/>
    <property type="evidence" value="ECO:0007669"/>
    <property type="project" value="TreeGrafter"/>
</dbReference>
<dbReference type="SUPFAM" id="SSF160240">
    <property type="entry name" value="Cation efflux protein cytoplasmic domain-like"/>
    <property type="match status" value="1"/>
</dbReference>
<feature type="transmembrane region" description="Helical" evidence="7">
    <location>
        <begin position="174"/>
        <end position="193"/>
    </location>
</feature>
<dbReference type="GO" id="GO:0019855">
    <property type="term" value="F:calcium channel inhibitor activity"/>
    <property type="evidence" value="ECO:0007669"/>
    <property type="project" value="TreeGrafter"/>
</dbReference>
<evidence type="ECO:0000256" key="2">
    <source>
        <dbReference type="ARBA" id="ARBA00008873"/>
    </source>
</evidence>
<dbReference type="GO" id="GO:0010312">
    <property type="term" value="P:detoxification of zinc ion"/>
    <property type="evidence" value="ECO:0007669"/>
    <property type="project" value="TreeGrafter"/>
</dbReference>
<dbReference type="Pfam" id="PF16916">
    <property type="entry name" value="ZT_dimer"/>
    <property type="match status" value="1"/>
</dbReference>
<evidence type="ECO:0000256" key="3">
    <source>
        <dbReference type="ARBA" id="ARBA00022692"/>
    </source>
</evidence>
<dbReference type="GO" id="GO:0005385">
    <property type="term" value="F:zinc ion transmembrane transporter activity"/>
    <property type="evidence" value="ECO:0007669"/>
    <property type="project" value="TreeGrafter"/>
</dbReference>
<evidence type="ECO:0000256" key="4">
    <source>
        <dbReference type="ARBA" id="ARBA00022833"/>
    </source>
</evidence>
<dbReference type="GO" id="GO:0016020">
    <property type="term" value="C:membrane"/>
    <property type="evidence" value="ECO:0007669"/>
    <property type="project" value="UniProtKB-SubCell"/>
</dbReference>
<proteinExistence type="inferred from homology"/>
<evidence type="ECO:0000313" key="10">
    <source>
        <dbReference type="Ensembl" id="ENSOMEP00000012204.1"/>
    </source>
</evidence>
<name>A0A3B3C3Q0_ORYME</name>
<dbReference type="STRING" id="30732.ENSOMEP00000012204"/>
<dbReference type="AlphaFoldDB" id="A0A3B3C3Q0"/>
<protein>
    <recommendedName>
        <fullName evidence="9">Cation efflux protein cytoplasmic domain-containing protein</fullName>
    </recommendedName>
</protein>
<dbReference type="PANTHER" id="PTHR45820">
    <property type="entry name" value="FI23527P1"/>
    <property type="match status" value="1"/>
</dbReference>
<organism evidence="10 11">
    <name type="scientific">Oryzias melastigma</name>
    <name type="common">Marine medaka</name>
    <dbReference type="NCBI Taxonomy" id="30732"/>
    <lineage>
        <taxon>Eukaryota</taxon>
        <taxon>Metazoa</taxon>
        <taxon>Chordata</taxon>
        <taxon>Craniata</taxon>
        <taxon>Vertebrata</taxon>
        <taxon>Euteleostomi</taxon>
        <taxon>Actinopterygii</taxon>
        <taxon>Neopterygii</taxon>
        <taxon>Teleostei</taxon>
        <taxon>Neoteleostei</taxon>
        <taxon>Acanthomorphata</taxon>
        <taxon>Ovalentaria</taxon>
        <taxon>Atherinomorphae</taxon>
        <taxon>Beloniformes</taxon>
        <taxon>Adrianichthyidae</taxon>
        <taxon>Oryziinae</taxon>
        <taxon>Oryzias</taxon>
    </lineage>
</organism>
<dbReference type="SUPFAM" id="SSF161111">
    <property type="entry name" value="Cation efflux protein transmembrane domain-like"/>
    <property type="match status" value="1"/>
</dbReference>
<feature type="domain" description="Cation efflux protein cytoplasmic" evidence="9">
    <location>
        <begin position="372"/>
        <end position="446"/>
    </location>
</feature>
<dbReference type="Ensembl" id="ENSOMET00000019490.1">
    <property type="protein sequence ID" value="ENSOMEP00000012204.1"/>
    <property type="gene ID" value="ENSOMEG00000013567.1"/>
</dbReference>
<dbReference type="InterPro" id="IPR027469">
    <property type="entry name" value="Cation_efflux_TMD_sf"/>
</dbReference>
<comment type="subcellular location">
    <subcellularLocation>
        <location evidence="1">Membrane</location>
        <topology evidence="1">Multi-pass membrane protein</topology>
    </subcellularLocation>
</comment>
<feature type="chain" id="PRO_5017197508" description="Cation efflux protein cytoplasmic domain-containing protein" evidence="8">
    <location>
        <begin position="32"/>
        <end position="524"/>
    </location>
</feature>
<dbReference type="InterPro" id="IPR036837">
    <property type="entry name" value="Cation_efflux_CTD_sf"/>
</dbReference>
<comment type="similarity">
    <text evidence="2">Belongs to the cation diffusion facilitator (CDF) transporter (TC 2.A.4) family. SLC30A subfamily.</text>
</comment>
<evidence type="ECO:0000313" key="11">
    <source>
        <dbReference type="Proteomes" id="UP000261560"/>
    </source>
</evidence>
<feature type="transmembrane region" description="Helical" evidence="7">
    <location>
        <begin position="41"/>
        <end position="58"/>
    </location>
</feature>
<accession>A0A3B3C3Q0</accession>
<feature type="signal peptide" evidence="8">
    <location>
        <begin position="1"/>
        <end position="31"/>
    </location>
</feature>
<evidence type="ECO:0000256" key="7">
    <source>
        <dbReference type="SAM" id="Phobius"/>
    </source>
</evidence>
<feature type="transmembrane region" description="Helical" evidence="7">
    <location>
        <begin position="317"/>
        <end position="339"/>
    </location>
</feature>
<reference evidence="10" key="1">
    <citation type="submission" date="2025-08" db="UniProtKB">
        <authorList>
            <consortium name="Ensembl"/>
        </authorList>
    </citation>
    <scope>IDENTIFICATION</scope>
</reference>
<dbReference type="GO" id="GO:0005783">
    <property type="term" value="C:endoplasmic reticulum"/>
    <property type="evidence" value="ECO:0007669"/>
    <property type="project" value="TreeGrafter"/>
</dbReference>
<evidence type="ECO:0000256" key="8">
    <source>
        <dbReference type="SAM" id="SignalP"/>
    </source>
</evidence>
<keyword evidence="4" id="KW-0862">Zinc</keyword>
<keyword evidence="8" id="KW-0732">Signal</keyword>
<dbReference type="GO" id="GO:0006882">
    <property type="term" value="P:intracellular zinc ion homeostasis"/>
    <property type="evidence" value="ECO:0007669"/>
    <property type="project" value="TreeGrafter"/>
</dbReference>
<feature type="transmembrane region" description="Helical" evidence="7">
    <location>
        <begin position="140"/>
        <end position="162"/>
    </location>
</feature>
<evidence type="ECO:0000256" key="5">
    <source>
        <dbReference type="ARBA" id="ARBA00022989"/>
    </source>
</evidence>
<dbReference type="PaxDb" id="30732-ENSOMEP00000012204"/>
<dbReference type="GeneTree" id="ENSGT00940000156484"/>
<feature type="transmembrane region" description="Helical" evidence="7">
    <location>
        <begin position="345"/>
        <end position="367"/>
    </location>
</feature>
<keyword evidence="11" id="KW-1185">Reference proteome</keyword>
<keyword evidence="6 7" id="KW-0472">Membrane</keyword>
<sequence length="524" mass="56082">MCCALVVDMWVPNCCMLGASLLLLLCQIAISQLCKSLITMVDGFHTLFILIHTVLPLPQTTNIKPASSTSPPHVPPCAKSPVKAPPDAQTTIGESVLSDQGNQNASLINTHISHSPTSSPTPTNCSLSYANSRIQTVGRFVSSLLLVSLCISYFMEIISFILDPHPAQHPLLPVVIGAVSLLYKLTAFVLNWAQSGRKAGAELHLEVNHEVLAEEDSRNTQESEEIVQSGDLSAVPSGALVLCNPLTSSIHDSDCKPSQKPLESMCEEQIPSADLNRTQILSVCKSSPCLDPTVSRSYWPVCHLPIIFITEGLFTSLLALINSLVTLQSSGVCSVLVYLDPSLSLLAVITMIATNVPQLYRLGLLLLQASPQHISVTDLTRRILSVPGVQAVHDLHIWQLNERLVVASVHVHCCSGFQVHRCGDLLSGVSKVLKSIGVSCCTVQPEFTSCAGASSNNLGDASPIIHRDDPSPRALPACSLACGKACAGSMCCSPPEEEIQSMRKPPTGETNEEPLALVLENTCL</sequence>
<keyword evidence="3 7" id="KW-0812">Transmembrane</keyword>
<evidence type="ECO:0000256" key="1">
    <source>
        <dbReference type="ARBA" id="ARBA00004141"/>
    </source>
</evidence>
<dbReference type="Gene3D" id="1.20.1510.10">
    <property type="entry name" value="Cation efflux protein transmembrane domain"/>
    <property type="match status" value="1"/>
</dbReference>
<dbReference type="PANTHER" id="PTHR45820:SF6">
    <property type="entry name" value="ZINC_CADMIUM RESISTANCE PROTEIN-LIKE"/>
    <property type="match status" value="1"/>
</dbReference>
<reference evidence="10" key="2">
    <citation type="submission" date="2025-09" db="UniProtKB">
        <authorList>
            <consortium name="Ensembl"/>
        </authorList>
    </citation>
    <scope>IDENTIFICATION</scope>
</reference>
<dbReference type="Proteomes" id="UP000261560">
    <property type="component" value="Unplaced"/>
</dbReference>
<dbReference type="OMA" id="TPPHICV"/>
<evidence type="ECO:0000259" key="9">
    <source>
        <dbReference type="Pfam" id="PF16916"/>
    </source>
</evidence>